<organism evidence="2 3">
    <name type="scientific">Clavelina lepadiformis</name>
    <name type="common">Light-bulb sea squirt</name>
    <name type="synonym">Ascidia lepadiformis</name>
    <dbReference type="NCBI Taxonomy" id="159417"/>
    <lineage>
        <taxon>Eukaryota</taxon>
        <taxon>Metazoa</taxon>
        <taxon>Chordata</taxon>
        <taxon>Tunicata</taxon>
        <taxon>Ascidiacea</taxon>
        <taxon>Aplousobranchia</taxon>
        <taxon>Clavelinidae</taxon>
        <taxon>Clavelina</taxon>
    </lineage>
</organism>
<protein>
    <submittedName>
        <fullName evidence="2">Uncharacterized protein</fullName>
    </submittedName>
</protein>
<name>A0ABP0EYX2_CLALP</name>
<keyword evidence="1" id="KW-0732">Signal</keyword>
<sequence length="59" mass="6541">MNKLLIYVVVFALLCAATISALPYSMNADGRAPLRVSADSDYAGRCCVACYWYCWCCYA</sequence>
<dbReference type="Proteomes" id="UP001642483">
    <property type="component" value="Unassembled WGS sequence"/>
</dbReference>
<reference evidence="2 3" key="1">
    <citation type="submission" date="2024-02" db="EMBL/GenBank/DDBJ databases">
        <authorList>
            <person name="Daric V."/>
            <person name="Darras S."/>
        </authorList>
    </citation>
    <scope>NUCLEOTIDE SEQUENCE [LARGE SCALE GENOMIC DNA]</scope>
</reference>
<gene>
    <name evidence="2" type="ORF">CVLEPA_LOCUS294</name>
</gene>
<feature type="signal peptide" evidence="1">
    <location>
        <begin position="1"/>
        <end position="21"/>
    </location>
</feature>
<evidence type="ECO:0000256" key="1">
    <source>
        <dbReference type="SAM" id="SignalP"/>
    </source>
</evidence>
<evidence type="ECO:0000313" key="3">
    <source>
        <dbReference type="Proteomes" id="UP001642483"/>
    </source>
</evidence>
<dbReference type="EMBL" id="CAWYQH010000001">
    <property type="protein sequence ID" value="CAK8671242.1"/>
    <property type="molecule type" value="Genomic_DNA"/>
</dbReference>
<proteinExistence type="predicted"/>
<accession>A0ABP0EYX2</accession>
<evidence type="ECO:0000313" key="2">
    <source>
        <dbReference type="EMBL" id="CAK8671242.1"/>
    </source>
</evidence>
<comment type="caution">
    <text evidence="2">The sequence shown here is derived from an EMBL/GenBank/DDBJ whole genome shotgun (WGS) entry which is preliminary data.</text>
</comment>
<feature type="chain" id="PRO_5045037211" evidence="1">
    <location>
        <begin position="22"/>
        <end position="59"/>
    </location>
</feature>
<keyword evidence="3" id="KW-1185">Reference proteome</keyword>